<protein>
    <recommendedName>
        <fullName evidence="3">histidine kinase</fullName>
        <ecNumber evidence="3">2.7.13.3</ecNumber>
    </recommendedName>
</protein>
<keyword evidence="11" id="KW-0902">Two-component regulatory system</keyword>
<keyword evidence="12 15" id="KW-0472">Membrane</keyword>
<dbReference type="CDD" id="cd00082">
    <property type="entry name" value="HisKA"/>
    <property type="match status" value="1"/>
</dbReference>
<dbReference type="SMART" id="SM00387">
    <property type="entry name" value="HATPase_c"/>
    <property type="match status" value="1"/>
</dbReference>
<evidence type="ECO:0000256" key="12">
    <source>
        <dbReference type="ARBA" id="ARBA00023136"/>
    </source>
</evidence>
<dbReference type="SMART" id="SM00388">
    <property type="entry name" value="HisKA"/>
    <property type="match status" value="1"/>
</dbReference>
<evidence type="ECO:0000256" key="9">
    <source>
        <dbReference type="ARBA" id="ARBA00022840"/>
    </source>
</evidence>
<evidence type="ECO:0000256" key="14">
    <source>
        <dbReference type="SAM" id="Coils"/>
    </source>
</evidence>
<dbReference type="Gene3D" id="1.10.287.130">
    <property type="match status" value="1"/>
</dbReference>
<evidence type="ECO:0000259" key="17">
    <source>
        <dbReference type="PROSITE" id="PS50110"/>
    </source>
</evidence>
<dbReference type="PANTHER" id="PTHR45339:SF1">
    <property type="entry name" value="HYBRID SIGNAL TRANSDUCTION HISTIDINE KINASE J"/>
    <property type="match status" value="1"/>
</dbReference>
<evidence type="ECO:0000313" key="19">
    <source>
        <dbReference type="Proteomes" id="UP000244168"/>
    </source>
</evidence>
<evidence type="ECO:0000256" key="7">
    <source>
        <dbReference type="ARBA" id="ARBA00022741"/>
    </source>
</evidence>
<dbReference type="CDD" id="cd17546">
    <property type="entry name" value="REC_hyHK_CKI1_RcsC-like"/>
    <property type="match status" value="2"/>
</dbReference>
<evidence type="ECO:0000256" key="10">
    <source>
        <dbReference type="ARBA" id="ARBA00022989"/>
    </source>
</evidence>
<dbReference type="InterPro" id="IPR004358">
    <property type="entry name" value="Sig_transdc_His_kin-like_C"/>
</dbReference>
<dbReference type="GO" id="GO:0000155">
    <property type="term" value="F:phosphorelay sensor kinase activity"/>
    <property type="evidence" value="ECO:0007669"/>
    <property type="project" value="InterPro"/>
</dbReference>
<keyword evidence="6 15" id="KW-0812">Transmembrane</keyword>
<dbReference type="FunFam" id="3.30.565.10:FF:000010">
    <property type="entry name" value="Sensor histidine kinase RcsC"/>
    <property type="match status" value="1"/>
</dbReference>
<keyword evidence="19" id="KW-1185">Reference proteome</keyword>
<evidence type="ECO:0000256" key="13">
    <source>
        <dbReference type="PROSITE-ProRule" id="PRU00169"/>
    </source>
</evidence>
<dbReference type="Pfam" id="PF00072">
    <property type="entry name" value="Response_reg"/>
    <property type="match status" value="2"/>
</dbReference>
<feature type="domain" description="Histidine kinase" evidence="16">
    <location>
        <begin position="277"/>
        <end position="498"/>
    </location>
</feature>
<dbReference type="GO" id="GO:0016020">
    <property type="term" value="C:membrane"/>
    <property type="evidence" value="ECO:0007669"/>
    <property type="project" value="UniProtKB-SubCell"/>
</dbReference>
<keyword evidence="4 13" id="KW-0597">Phosphoprotein</keyword>
<dbReference type="Gene3D" id="3.30.565.10">
    <property type="entry name" value="Histidine kinase-like ATPase, C-terminal domain"/>
    <property type="match status" value="1"/>
</dbReference>
<feature type="domain" description="Response regulatory" evidence="17">
    <location>
        <begin position="518"/>
        <end position="630"/>
    </location>
</feature>
<evidence type="ECO:0000256" key="15">
    <source>
        <dbReference type="SAM" id="Phobius"/>
    </source>
</evidence>
<gene>
    <name evidence="18" type="ORF">C8P68_101333</name>
</gene>
<feature type="transmembrane region" description="Helical" evidence="15">
    <location>
        <begin position="138"/>
        <end position="160"/>
    </location>
</feature>
<sequence length="793" mass="89409">MKVHYQKKGFEDWGIEGKMRRYAHWLEDSGRVAKIGLLQLRRHEKDYMLRGRMEYALLFYKQLDSLLVNQPKNTQSYQAMQLYRQYFVELVNEAEILGINKETGIVPQTRQAIENFDHQYAQTNDVAISETARIHNKFTGLLVLISALSLAVVVALSWLFSKYFTRDLTQLNQQMSAFIRSDFSDVSTPAEASRVPNSMEIDNLYRDFGLLKKAIQSYISKLNLRSNELQELNEELQAQSEELQALNEELLLQQEQEHQARREAEKANQAKSIFLATMSHEIRTPMNGVLGMTSLLQETQLNEEQAEYASTIKNSGEQLMNVINDILDFSKIESGKLELDPHDFNLRECVEEVMDLFAGKAAMAGLDLIYQIDHDLPMQLVADSLRLKQVLTNLLSNGIKFTSYGEVFMHISLLNRANNQLILQFEIKDTGIGIPEDKLPRLFKAFSQVDSSTTRSYGGTGLGLAICERLVNLMGGEIYANSKPMVGTSFVFTLHAEVSTQPLRATVPCSMAGQEGKKILVVDDNDTNRRILQLQLEQWKLVPTLVSSGQAALVAMDQNKFDLVLSDMQMPGMDGVQLTEQIKQRQPQMPIVLLSSVGDETKQRYANLFSAILTKPVKLQPLCKAMLTAMVEQPEQQPQRKEQLAAGLLSETFAHEHPMRILLAEDNLINQKLILRILSKLGYLAKSALNGLDVLALMEHETFDVILMDIQMPGMDGLEATQMIRSSTIAQPIIIALTANALAEDKERCLSAGMDDYLSKPVNIDLFLEALRRASVHINNKDKELPATELFAG</sequence>
<dbReference type="InterPro" id="IPR003594">
    <property type="entry name" value="HATPase_dom"/>
</dbReference>
<evidence type="ECO:0000256" key="11">
    <source>
        <dbReference type="ARBA" id="ARBA00023012"/>
    </source>
</evidence>
<dbReference type="InterPro" id="IPR036890">
    <property type="entry name" value="HATPase_C_sf"/>
</dbReference>
<evidence type="ECO:0000259" key="16">
    <source>
        <dbReference type="PROSITE" id="PS50109"/>
    </source>
</evidence>
<name>A0A2T5JF89_9SPHI</name>
<organism evidence="18 19">
    <name type="scientific">Mucilaginibacter yixingensis</name>
    <dbReference type="NCBI Taxonomy" id="1295612"/>
    <lineage>
        <taxon>Bacteria</taxon>
        <taxon>Pseudomonadati</taxon>
        <taxon>Bacteroidota</taxon>
        <taxon>Sphingobacteriia</taxon>
        <taxon>Sphingobacteriales</taxon>
        <taxon>Sphingobacteriaceae</taxon>
        <taxon>Mucilaginibacter</taxon>
    </lineage>
</organism>
<dbReference type="SMART" id="SM00448">
    <property type="entry name" value="REC"/>
    <property type="match status" value="2"/>
</dbReference>
<dbReference type="Pfam" id="PF00512">
    <property type="entry name" value="HisKA"/>
    <property type="match status" value="1"/>
</dbReference>
<dbReference type="InterPro" id="IPR003661">
    <property type="entry name" value="HisK_dim/P_dom"/>
</dbReference>
<feature type="domain" description="Response regulatory" evidence="17">
    <location>
        <begin position="660"/>
        <end position="775"/>
    </location>
</feature>
<comment type="caution">
    <text evidence="18">The sequence shown here is derived from an EMBL/GenBank/DDBJ whole genome shotgun (WGS) entry which is preliminary data.</text>
</comment>
<accession>A0A2T5JF89</accession>
<dbReference type="Proteomes" id="UP000244168">
    <property type="component" value="Unassembled WGS sequence"/>
</dbReference>
<evidence type="ECO:0000313" key="18">
    <source>
        <dbReference type="EMBL" id="PTR01102.1"/>
    </source>
</evidence>
<feature type="coiled-coil region" evidence="14">
    <location>
        <begin position="215"/>
        <end position="270"/>
    </location>
</feature>
<comment type="subcellular location">
    <subcellularLocation>
        <location evidence="2">Membrane</location>
    </subcellularLocation>
</comment>
<dbReference type="PRINTS" id="PR00344">
    <property type="entry name" value="BCTRLSENSOR"/>
</dbReference>
<dbReference type="Gene3D" id="6.10.340.10">
    <property type="match status" value="1"/>
</dbReference>
<dbReference type="CDD" id="cd16922">
    <property type="entry name" value="HATPase_EvgS-ArcB-TorS-like"/>
    <property type="match status" value="1"/>
</dbReference>
<dbReference type="SUPFAM" id="SSF55874">
    <property type="entry name" value="ATPase domain of HSP90 chaperone/DNA topoisomerase II/histidine kinase"/>
    <property type="match status" value="1"/>
</dbReference>
<dbReference type="GO" id="GO:0005524">
    <property type="term" value="F:ATP binding"/>
    <property type="evidence" value="ECO:0007669"/>
    <property type="project" value="UniProtKB-KW"/>
</dbReference>
<dbReference type="SUPFAM" id="SSF52172">
    <property type="entry name" value="CheY-like"/>
    <property type="match status" value="2"/>
</dbReference>
<keyword evidence="10 15" id="KW-1133">Transmembrane helix</keyword>
<dbReference type="PANTHER" id="PTHR45339">
    <property type="entry name" value="HYBRID SIGNAL TRANSDUCTION HISTIDINE KINASE J"/>
    <property type="match status" value="1"/>
</dbReference>
<dbReference type="AlphaFoldDB" id="A0A2T5JF89"/>
<keyword evidence="8 18" id="KW-0418">Kinase</keyword>
<evidence type="ECO:0000256" key="3">
    <source>
        <dbReference type="ARBA" id="ARBA00012438"/>
    </source>
</evidence>
<comment type="catalytic activity">
    <reaction evidence="1">
        <text>ATP + protein L-histidine = ADP + protein N-phospho-L-histidine.</text>
        <dbReference type="EC" id="2.7.13.3"/>
    </reaction>
</comment>
<dbReference type="PROSITE" id="PS50110">
    <property type="entry name" value="RESPONSE_REGULATORY"/>
    <property type="match status" value="2"/>
</dbReference>
<dbReference type="EMBL" id="QAOQ01000001">
    <property type="protein sequence ID" value="PTR01102.1"/>
    <property type="molecule type" value="Genomic_DNA"/>
</dbReference>
<proteinExistence type="predicted"/>
<evidence type="ECO:0000256" key="6">
    <source>
        <dbReference type="ARBA" id="ARBA00022692"/>
    </source>
</evidence>
<keyword evidence="5" id="KW-0808">Transferase</keyword>
<evidence type="ECO:0000256" key="5">
    <source>
        <dbReference type="ARBA" id="ARBA00022679"/>
    </source>
</evidence>
<evidence type="ECO:0000256" key="4">
    <source>
        <dbReference type="ARBA" id="ARBA00022553"/>
    </source>
</evidence>
<keyword evidence="9" id="KW-0067">ATP-binding</keyword>
<dbReference type="InterPro" id="IPR005467">
    <property type="entry name" value="His_kinase_dom"/>
</dbReference>
<dbReference type="FunFam" id="1.10.287.130:FF:000004">
    <property type="entry name" value="Ethylene receptor 1"/>
    <property type="match status" value="1"/>
</dbReference>
<dbReference type="InterPro" id="IPR011006">
    <property type="entry name" value="CheY-like_superfamily"/>
</dbReference>
<evidence type="ECO:0000256" key="1">
    <source>
        <dbReference type="ARBA" id="ARBA00000085"/>
    </source>
</evidence>
<feature type="modified residue" description="4-aspartylphosphate" evidence="13">
    <location>
        <position position="567"/>
    </location>
</feature>
<dbReference type="EC" id="2.7.13.3" evidence="3"/>
<dbReference type="Gene3D" id="3.40.50.2300">
    <property type="match status" value="2"/>
</dbReference>
<keyword evidence="7" id="KW-0547">Nucleotide-binding</keyword>
<keyword evidence="14" id="KW-0175">Coiled coil</keyword>
<evidence type="ECO:0000256" key="2">
    <source>
        <dbReference type="ARBA" id="ARBA00004370"/>
    </source>
</evidence>
<dbReference type="SUPFAM" id="SSF47384">
    <property type="entry name" value="Homodimeric domain of signal transducing histidine kinase"/>
    <property type="match status" value="1"/>
</dbReference>
<feature type="modified residue" description="4-aspartylphosphate" evidence="13">
    <location>
        <position position="709"/>
    </location>
</feature>
<evidence type="ECO:0000256" key="8">
    <source>
        <dbReference type="ARBA" id="ARBA00022777"/>
    </source>
</evidence>
<dbReference type="InterPro" id="IPR036097">
    <property type="entry name" value="HisK_dim/P_sf"/>
</dbReference>
<dbReference type="InterPro" id="IPR001789">
    <property type="entry name" value="Sig_transdc_resp-reg_receiver"/>
</dbReference>
<reference evidence="18 19" key="1">
    <citation type="submission" date="2018-04" db="EMBL/GenBank/DDBJ databases">
        <title>Genomic Encyclopedia of Archaeal and Bacterial Type Strains, Phase II (KMG-II): from individual species to whole genera.</title>
        <authorList>
            <person name="Goeker M."/>
        </authorList>
    </citation>
    <scope>NUCLEOTIDE SEQUENCE [LARGE SCALE GENOMIC DNA]</scope>
    <source>
        <strain evidence="18 19">DSM 26809</strain>
    </source>
</reference>
<dbReference type="Pfam" id="PF02518">
    <property type="entry name" value="HATPase_c"/>
    <property type="match status" value="1"/>
</dbReference>
<dbReference type="PROSITE" id="PS50109">
    <property type="entry name" value="HIS_KIN"/>
    <property type="match status" value="1"/>
</dbReference>